<comment type="caution">
    <text evidence="1">The sequence shown here is derived from an EMBL/GenBank/DDBJ whole genome shotgun (WGS) entry which is preliminary data.</text>
</comment>
<protein>
    <submittedName>
        <fullName evidence="1">Uncharacterized protein</fullName>
    </submittedName>
</protein>
<evidence type="ECO:0000313" key="2">
    <source>
        <dbReference type="Proteomes" id="UP000793456"/>
    </source>
</evidence>
<organism evidence="1 2">
    <name type="scientific">Larimichthys crocea</name>
    <name type="common">Large yellow croaker</name>
    <name type="synonym">Pseudosciaena crocea</name>
    <dbReference type="NCBI Taxonomy" id="215358"/>
    <lineage>
        <taxon>Eukaryota</taxon>
        <taxon>Metazoa</taxon>
        <taxon>Chordata</taxon>
        <taxon>Craniata</taxon>
        <taxon>Vertebrata</taxon>
        <taxon>Euteleostomi</taxon>
        <taxon>Actinopterygii</taxon>
        <taxon>Neopterygii</taxon>
        <taxon>Teleostei</taxon>
        <taxon>Neoteleostei</taxon>
        <taxon>Acanthomorphata</taxon>
        <taxon>Eupercaria</taxon>
        <taxon>Sciaenidae</taxon>
        <taxon>Larimichthys</taxon>
    </lineage>
</organism>
<dbReference type="EMBL" id="CM011693">
    <property type="protein sequence ID" value="TMS05972.1"/>
    <property type="molecule type" value="Genomic_DNA"/>
</dbReference>
<proteinExistence type="predicted"/>
<accession>A0ACD3QG08</accession>
<reference evidence="1" key="1">
    <citation type="submission" date="2018-11" db="EMBL/GenBank/DDBJ databases">
        <title>The sequence and de novo assembly of Larimichthys crocea genome using PacBio and Hi-C technologies.</title>
        <authorList>
            <person name="Xu P."/>
            <person name="Chen B."/>
            <person name="Zhou Z."/>
            <person name="Ke Q."/>
            <person name="Wu Y."/>
            <person name="Bai H."/>
            <person name="Pu F."/>
        </authorList>
    </citation>
    <scope>NUCLEOTIDE SEQUENCE</scope>
    <source>
        <tissue evidence="1">Muscle</tissue>
    </source>
</reference>
<gene>
    <name evidence="1" type="ORF">E3U43_005222</name>
</gene>
<keyword evidence="2" id="KW-1185">Reference proteome</keyword>
<sequence>MESKFSVSPDVGRYNSGDEDNVTQVRTFYTQVLNKEERQRLCQNMAGALKGAQLFIQKRMVENLKAVHPDYGNSVQTLLDKYNADAQKTVRQLTVMNPAGYPAETVTLQGRYDGNPGRPGGSTVVQHTTVNIVSDPPPPPPPKDHIIWSLCCFVYSNPCCLGLAALIFSIKARDRKMVGDMDGAQHYASTARCLNICATVLVSIIIGICLIVTIVTASRATYTSRGHI</sequence>
<dbReference type="Proteomes" id="UP000793456">
    <property type="component" value="Chromosome XX"/>
</dbReference>
<evidence type="ECO:0000313" key="1">
    <source>
        <dbReference type="EMBL" id="TMS05972.1"/>
    </source>
</evidence>
<name>A0ACD3QG08_LARCR</name>